<dbReference type="Pfam" id="PF02635">
    <property type="entry name" value="DsrE"/>
    <property type="match status" value="1"/>
</dbReference>
<proteinExistence type="predicted"/>
<dbReference type="KEGG" id="tal:Thal_0113"/>
<reference evidence="2" key="1">
    <citation type="journal article" date="2010" name="Stand. Genomic Sci.">
        <title>Complete genome sequence of Thermocrinis albus type strain (HI 11/12T).</title>
        <authorList>
            <person name="Wirth R."/>
            <person name="Sikorski J."/>
            <person name="Brambilla E."/>
            <person name="Misra M."/>
            <person name="Lapidus A."/>
            <person name="Copeland A."/>
            <person name="Nolan M."/>
            <person name="Lucas S."/>
            <person name="Chen F."/>
            <person name="Tice H."/>
            <person name="Cheng J.F."/>
            <person name="Han C."/>
            <person name="Detter J.C."/>
            <person name="Tapia R."/>
            <person name="Bruce D."/>
            <person name="Goodwin L."/>
            <person name="Pitluck S."/>
            <person name="Pati A."/>
            <person name="Anderson I."/>
            <person name="Ivanova N."/>
            <person name="Mavromatis K."/>
            <person name="Mikhailova N."/>
            <person name="Chen A."/>
            <person name="Palaniappan K."/>
            <person name="Bilek Y."/>
            <person name="Hader T."/>
            <person name="Land M."/>
            <person name="Hauser L."/>
            <person name="Chang Y.J."/>
            <person name="Jeffries C.D."/>
            <person name="Tindall B.J."/>
            <person name="Rohde M."/>
            <person name="Goker M."/>
            <person name="Bristow J."/>
            <person name="Eisen J.A."/>
            <person name="Markowitz V."/>
            <person name="Hugenholtz P."/>
            <person name="Kyrpides N.C."/>
            <person name="Klenk H.P."/>
        </authorList>
    </citation>
    <scope>NUCLEOTIDE SEQUENCE [LARGE SCALE GENOMIC DNA]</scope>
    <source>
        <strain evidence="2">DSM 14484 / JCM 11386 / HI 11/12</strain>
    </source>
</reference>
<name>D3SNL3_THEAH</name>
<dbReference type="SUPFAM" id="SSF75169">
    <property type="entry name" value="DsrEFH-like"/>
    <property type="match status" value="1"/>
</dbReference>
<dbReference type="HOGENOM" id="CLU_2273510_0_0_0"/>
<dbReference type="Gene3D" id="3.40.1260.10">
    <property type="entry name" value="DsrEFH-like"/>
    <property type="match status" value="1"/>
</dbReference>
<dbReference type="EMBL" id="CP001931">
    <property type="protein sequence ID" value="ADC88750.1"/>
    <property type="molecule type" value="Genomic_DNA"/>
</dbReference>
<evidence type="ECO:0000313" key="2">
    <source>
        <dbReference type="Proteomes" id="UP000002043"/>
    </source>
</evidence>
<dbReference type="InterPro" id="IPR027396">
    <property type="entry name" value="DsrEFH-like"/>
</dbReference>
<keyword evidence="2" id="KW-1185">Reference proteome</keyword>
<dbReference type="OrthoDB" id="14516at2"/>
<gene>
    <name evidence="1" type="ordered locus">Thal_0113</name>
</gene>
<accession>D3SNL3</accession>
<evidence type="ECO:0000313" key="1">
    <source>
        <dbReference type="EMBL" id="ADC88750.1"/>
    </source>
</evidence>
<protein>
    <submittedName>
        <fullName evidence="1">Uncharacterized protein</fullName>
    </submittedName>
</protein>
<sequence length="100" mass="11541">MKFLLIVTSNPFAKDYSTILNLTRELVKRGEVILFFSGNGVYYTVRPEARQFHELGARLLYCSHSAHQRGIENPLPFFESSSTYNLSRMMQEGMKVISFN</sequence>
<dbReference type="Proteomes" id="UP000002043">
    <property type="component" value="Chromosome"/>
</dbReference>
<dbReference type="InterPro" id="IPR003787">
    <property type="entry name" value="Sulphur_relay_DsrE/F-like"/>
</dbReference>
<dbReference type="AlphaFoldDB" id="D3SNL3"/>
<dbReference type="STRING" id="638303.Thal_0113"/>
<organism evidence="1 2">
    <name type="scientific">Thermocrinis albus (strain DSM 14484 / JCM 11386 / HI 11/12)</name>
    <dbReference type="NCBI Taxonomy" id="638303"/>
    <lineage>
        <taxon>Bacteria</taxon>
        <taxon>Pseudomonadati</taxon>
        <taxon>Aquificota</taxon>
        <taxon>Aquificia</taxon>
        <taxon>Aquificales</taxon>
        <taxon>Aquificaceae</taxon>
        <taxon>Thermocrinis</taxon>
    </lineage>
</organism>
<dbReference type="RefSeq" id="WP_012991157.1">
    <property type="nucleotide sequence ID" value="NC_013894.1"/>
</dbReference>
<dbReference type="eggNOG" id="COG1553">
    <property type="taxonomic scope" value="Bacteria"/>
</dbReference>